<protein>
    <submittedName>
        <fullName evidence="1">Uncharacterized protein</fullName>
    </submittedName>
</protein>
<dbReference type="EMBL" id="VUJX02000011">
    <property type="protein sequence ID" value="KAL0930707.1"/>
    <property type="molecule type" value="Genomic_DNA"/>
</dbReference>
<sequence>MNGSIFFYPISGGQIDCVTLISPPRLPDDPLPTLVNIVSAFQTLARDAQPGDFIYIHYSGHGTRLPTASRELKGENVPFDECLVLSRSDGKLDYLRDVEIAFLLKQIADKGATVTFLLDCCHSGGATRDDDLGGLPSDVGDDGGRGGSVMQHWMTASKGINFLAACRPEQKAQEVPREATMRKGLFTDCLASVINDQDGGADQLRSGEQDVVFGGRSDCHFFGVETVMQPAVVISTVETLFSAGKLKRTPNQSNAANLEQVKVGCIAVSLRGILKDQVLQPKGVWVSAADNSAEPPDPVVQKVRDCIRRESRLVELKGADGAFFKVLVQKDGTFTISYNSTDPEPSRRVTRTYPMPRESPIMTSPNTATRFFNKMSPSERVCNADQPDTFDRFVVLATSRDGLNFPTDVLPTLTRGRRGGHAGGGRALPVWGLSMRMAGGPASGWLSLGGLCSSWMCGWLQRSLLNIPSEKCNRN</sequence>
<proteinExistence type="predicted"/>
<reference evidence="1 2" key="1">
    <citation type="journal article" date="2020" name="Phytopathology">
        <title>Genome Sequence Resources of Colletotrichum truncatum, C. plurivorum, C. musicola, and C. sojae: Four Species Pathogenic to Soybean (Glycine max).</title>
        <authorList>
            <person name="Rogerio F."/>
            <person name="Boufleur T.R."/>
            <person name="Ciampi-Guillardi M."/>
            <person name="Sukno S.A."/>
            <person name="Thon M.R."/>
            <person name="Massola Junior N.S."/>
            <person name="Baroncelli R."/>
        </authorList>
    </citation>
    <scope>NUCLEOTIDE SEQUENCE [LARGE SCALE GENOMIC DNA]</scope>
    <source>
        <strain evidence="1 2">CMES1059</strain>
    </source>
</reference>
<comment type="caution">
    <text evidence="1">The sequence shown here is derived from an EMBL/GenBank/DDBJ whole genome shotgun (WGS) entry which is preliminary data.</text>
</comment>
<gene>
    <name evidence="1" type="ORF">CTRU02_214782</name>
</gene>
<name>A0ACC3YH23_COLTU</name>
<organism evidence="1 2">
    <name type="scientific">Colletotrichum truncatum</name>
    <name type="common">Anthracnose fungus</name>
    <name type="synonym">Colletotrichum capsici</name>
    <dbReference type="NCBI Taxonomy" id="5467"/>
    <lineage>
        <taxon>Eukaryota</taxon>
        <taxon>Fungi</taxon>
        <taxon>Dikarya</taxon>
        <taxon>Ascomycota</taxon>
        <taxon>Pezizomycotina</taxon>
        <taxon>Sordariomycetes</taxon>
        <taxon>Hypocreomycetidae</taxon>
        <taxon>Glomerellales</taxon>
        <taxon>Glomerellaceae</taxon>
        <taxon>Colletotrichum</taxon>
        <taxon>Colletotrichum truncatum species complex</taxon>
    </lineage>
</organism>
<evidence type="ECO:0000313" key="2">
    <source>
        <dbReference type="Proteomes" id="UP000805649"/>
    </source>
</evidence>
<evidence type="ECO:0000313" key="1">
    <source>
        <dbReference type="EMBL" id="KAL0930707.1"/>
    </source>
</evidence>
<dbReference type="Proteomes" id="UP000805649">
    <property type="component" value="Unassembled WGS sequence"/>
</dbReference>
<keyword evidence="2" id="KW-1185">Reference proteome</keyword>
<accession>A0ACC3YH23</accession>